<dbReference type="InterPro" id="IPR050098">
    <property type="entry name" value="TFPI/VKTCI-like"/>
</dbReference>
<dbReference type="GO" id="GO:0005615">
    <property type="term" value="C:extracellular space"/>
    <property type="evidence" value="ECO:0007669"/>
    <property type="project" value="TreeGrafter"/>
</dbReference>
<dbReference type="PROSITE" id="PS00280">
    <property type="entry name" value="BPTI_KUNITZ_1"/>
    <property type="match status" value="1"/>
</dbReference>
<dbReference type="AlphaFoldDB" id="A0A1P8SFY3"/>
<sequence precursor="true">MTKLLLPALMLLCVVYLSQGRVNICNLPIEKGQCRSRVKVYGYNPSKGSCERFTYSGCGGNGNRFKHKRDCKRICGKSSQKKKH</sequence>
<dbReference type="SMART" id="SM00131">
    <property type="entry name" value="KU"/>
    <property type="match status" value="1"/>
</dbReference>
<protein>
    <submittedName>
        <fullName evidence="4">Kunitz protein 4</fullName>
    </submittedName>
</protein>
<dbReference type="PRINTS" id="PR00759">
    <property type="entry name" value="BASICPTASE"/>
</dbReference>
<evidence type="ECO:0000313" key="4">
    <source>
        <dbReference type="EMBL" id="APY21165.1"/>
    </source>
</evidence>
<dbReference type="SUPFAM" id="SSF57362">
    <property type="entry name" value="BPTI-like"/>
    <property type="match status" value="1"/>
</dbReference>
<dbReference type="PROSITE" id="PS50279">
    <property type="entry name" value="BPTI_KUNITZ_2"/>
    <property type="match status" value="1"/>
</dbReference>
<reference evidence="4" key="1">
    <citation type="journal article" date="2009" name="PLoS ONE">
        <title>A family of diverse Kunitz inhibitors from Echinococcus granulosus potentially involved in host-parasite cross-talk.</title>
        <authorList>
            <person name="Gonzalez S."/>
            <person name="Flo M."/>
            <person name="Margenat M."/>
            <person name="Duran R."/>
            <person name="Gonzalez-Sapienza G."/>
            <person name="Grana M."/>
            <person name="Parkinson J."/>
            <person name="Maizels R.M."/>
            <person name="Salinas G."/>
            <person name="Alvarez B."/>
            <person name="Fernandez C."/>
        </authorList>
    </citation>
    <scope>NUCLEOTIDE SEQUENCE</scope>
</reference>
<feature type="chain" id="PRO_5012907796" evidence="2">
    <location>
        <begin position="21"/>
        <end position="84"/>
    </location>
</feature>
<proteinExistence type="evidence at transcript level"/>
<organism evidence="4">
    <name type="scientific">Echinococcus granulosus</name>
    <name type="common">Hydatid tapeworm</name>
    <dbReference type="NCBI Taxonomy" id="6210"/>
    <lineage>
        <taxon>Eukaryota</taxon>
        <taxon>Metazoa</taxon>
        <taxon>Spiralia</taxon>
        <taxon>Lophotrochozoa</taxon>
        <taxon>Platyhelminthes</taxon>
        <taxon>Cestoda</taxon>
        <taxon>Eucestoda</taxon>
        <taxon>Cyclophyllidea</taxon>
        <taxon>Taeniidae</taxon>
        <taxon>Echinococcus</taxon>
        <taxon>Echinococcus granulosus group</taxon>
    </lineage>
</organism>
<dbReference type="GO" id="GO:0004867">
    <property type="term" value="F:serine-type endopeptidase inhibitor activity"/>
    <property type="evidence" value="ECO:0007669"/>
    <property type="project" value="InterPro"/>
</dbReference>
<name>A0A1P8SFY3_ECHGR</name>
<reference evidence="4" key="2">
    <citation type="journal article" date="2017" name="PLoS Pathog.">
        <title>Functional diversity of cestode Kunitz proteins: inhibition of serine peptidases and blockade of cation channels.</title>
        <authorList>
            <person name="Flo M."/>
            <person name="Margenat M."/>
            <person name="Pellizza L."/>
            <person name="Grana M."/>
            <person name="Duran R."/>
            <person name="Baez A."/>
            <person name="Salceda E."/>
            <person name="Soto E."/>
            <person name="Alvarez B."/>
            <person name="Fernandez C."/>
        </authorList>
    </citation>
    <scope>NUCLEOTIDE SEQUENCE</scope>
</reference>
<dbReference type="InterPro" id="IPR020901">
    <property type="entry name" value="Prtase_inh_Kunz-CS"/>
</dbReference>
<evidence type="ECO:0000256" key="1">
    <source>
        <dbReference type="ARBA" id="ARBA00023157"/>
    </source>
</evidence>
<dbReference type="EMBL" id="KY438961">
    <property type="protein sequence ID" value="APY21165.1"/>
    <property type="molecule type" value="mRNA"/>
</dbReference>
<dbReference type="PANTHER" id="PTHR10083:SF374">
    <property type="entry name" value="BPTI_KUNITZ INHIBITOR DOMAIN-CONTAINING PROTEIN"/>
    <property type="match status" value="1"/>
</dbReference>
<dbReference type="Pfam" id="PF00014">
    <property type="entry name" value="Kunitz_BPTI"/>
    <property type="match status" value="1"/>
</dbReference>
<dbReference type="InterPro" id="IPR036880">
    <property type="entry name" value="Kunitz_BPTI_sf"/>
</dbReference>
<dbReference type="Gene3D" id="4.10.410.10">
    <property type="entry name" value="Pancreatic trypsin inhibitor Kunitz domain"/>
    <property type="match status" value="1"/>
</dbReference>
<dbReference type="SMR" id="A0A1P8SFY3"/>
<dbReference type="CDD" id="cd00109">
    <property type="entry name" value="Kunitz-type"/>
    <property type="match status" value="1"/>
</dbReference>
<dbReference type="InterPro" id="IPR002223">
    <property type="entry name" value="Kunitz_BPTI"/>
</dbReference>
<keyword evidence="2" id="KW-0732">Signal</keyword>
<feature type="signal peptide" evidence="2">
    <location>
        <begin position="1"/>
        <end position="20"/>
    </location>
</feature>
<keyword evidence="1" id="KW-1015">Disulfide bond</keyword>
<evidence type="ECO:0000256" key="2">
    <source>
        <dbReference type="SAM" id="SignalP"/>
    </source>
</evidence>
<dbReference type="OrthoDB" id="4473401at2759"/>
<evidence type="ECO:0000259" key="3">
    <source>
        <dbReference type="PROSITE" id="PS50279"/>
    </source>
</evidence>
<accession>A0A1P8SFY3</accession>
<dbReference type="PANTHER" id="PTHR10083">
    <property type="entry name" value="KUNITZ-TYPE PROTEASE INHIBITOR-RELATED"/>
    <property type="match status" value="1"/>
</dbReference>
<feature type="domain" description="BPTI/Kunitz inhibitor" evidence="3">
    <location>
        <begin position="25"/>
        <end position="75"/>
    </location>
</feature>